<dbReference type="HOGENOM" id="CLU_020473_5_1_9"/>
<dbReference type="PROSITE" id="PS50109">
    <property type="entry name" value="HIS_KIN"/>
    <property type="match status" value="1"/>
</dbReference>
<evidence type="ECO:0000256" key="5">
    <source>
        <dbReference type="ARBA" id="ARBA00022679"/>
    </source>
</evidence>
<evidence type="ECO:0000313" key="11">
    <source>
        <dbReference type="EMBL" id="ADL04997.1"/>
    </source>
</evidence>
<dbReference type="SUPFAM" id="SSF158472">
    <property type="entry name" value="HAMP domain-like"/>
    <property type="match status" value="1"/>
</dbReference>
<feature type="domain" description="Histidine kinase" evidence="9">
    <location>
        <begin position="389"/>
        <end position="492"/>
    </location>
</feature>
<keyword evidence="5" id="KW-0808">Transferase</keyword>
<dbReference type="InterPro" id="IPR050640">
    <property type="entry name" value="Bact_2-comp_sensor_kinase"/>
</dbReference>
<name>D9R4C7_LACSW</name>
<accession>D9R4C7</accession>
<evidence type="ECO:0000256" key="2">
    <source>
        <dbReference type="ARBA" id="ARBA00004370"/>
    </source>
</evidence>
<dbReference type="AlphaFoldDB" id="D9R4C7"/>
<dbReference type="EMBL" id="CP002109">
    <property type="protein sequence ID" value="ADL04997.1"/>
    <property type="molecule type" value="Genomic_DNA"/>
</dbReference>
<comment type="subcellular location">
    <subcellularLocation>
        <location evidence="2">Membrane</location>
    </subcellularLocation>
</comment>
<keyword evidence="8" id="KW-0472">Membrane</keyword>
<keyword evidence="6 11" id="KW-0418">Kinase</keyword>
<dbReference type="Proteomes" id="UP000001662">
    <property type="component" value="Chromosome"/>
</dbReference>
<feature type="transmembrane region" description="Helical" evidence="8">
    <location>
        <begin position="187"/>
        <end position="207"/>
    </location>
</feature>
<dbReference type="PANTHER" id="PTHR34220:SF7">
    <property type="entry name" value="SENSOR HISTIDINE KINASE YPDA"/>
    <property type="match status" value="1"/>
</dbReference>
<dbReference type="PROSITE" id="PS50885">
    <property type="entry name" value="HAMP"/>
    <property type="match status" value="1"/>
</dbReference>
<feature type="transmembrane region" description="Helical" evidence="8">
    <location>
        <begin position="20"/>
        <end position="44"/>
    </location>
</feature>
<proteinExistence type="predicted"/>
<dbReference type="CDD" id="cd06225">
    <property type="entry name" value="HAMP"/>
    <property type="match status" value="1"/>
</dbReference>
<evidence type="ECO:0000259" key="10">
    <source>
        <dbReference type="PROSITE" id="PS50885"/>
    </source>
</evidence>
<feature type="domain" description="HAMP" evidence="10">
    <location>
        <begin position="209"/>
        <end position="262"/>
    </location>
</feature>
<dbReference type="Gene3D" id="3.30.565.10">
    <property type="entry name" value="Histidine kinase-like ATPase, C-terminal domain"/>
    <property type="match status" value="1"/>
</dbReference>
<sequence length="505" mass="57909">MGDRLLAQWYQMSLKRKMYVIIGSVGIIMAASIFINLKVAYIFINDVSVIMDDNLACYKFQESMEHEIDWFAQLLANNTPENKEAYRQACQETRGYINSLPYDYDKIGEKRYGITWNIINSYGTYEKQREKVVAMSQGDPGYITELYKAYSMQNYLDIYGSRLTKVVLMGGNDYYEIQIPVLKRMPYILVAISIVAFLMLVVLLRFITGSIVKTVVQLATVSGKIEKNDFSSPDVCWDGRDEIGQLVSAFNKMKHATRDYITANEEKRVMEEKLYRQDLERAELEKRFSMAQLQLIKSQLNPHFLFNTLNMITRMAQMEEAPVTEEMLVAISNLLRYSLRTSNAFEPLEQELKVVKDYMYIQQMRFGNRIQWNIHCSEDLYQEEVPVFILQPLVENAVIHGISEKESGGSIDISIKKSGELLWVSVSDTGKGMGPDKLLAIRKAAETKGTGLGIGLGNIYRRISSYYEYGKVTIDSSESSGTRVQIEFGRRRDKMDHVSVDDSGR</sequence>
<dbReference type="STRING" id="610130.Closa_2427"/>
<dbReference type="SMART" id="SM00304">
    <property type="entry name" value="HAMP"/>
    <property type="match status" value="1"/>
</dbReference>
<gene>
    <name evidence="11" type="ordered locus">Closa_2427</name>
</gene>
<dbReference type="SUPFAM" id="SSF55874">
    <property type="entry name" value="ATPase domain of HSP90 chaperone/DNA topoisomerase II/histidine kinase"/>
    <property type="match status" value="1"/>
</dbReference>
<dbReference type="RefSeq" id="WP_013273083.1">
    <property type="nucleotide sequence ID" value="NC_014376.1"/>
</dbReference>
<keyword evidence="8" id="KW-0812">Transmembrane</keyword>
<reference evidence="11" key="1">
    <citation type="submission" date="2010-07" db="EMBL/GenBank/DDBJ databases">
        <title>Complete sequence of Clostridium saccharolyticum WM1.</title>
        <authorList>
            <consortium name="US DOE Joint Genome Institute"/>
            <person name="Lucas S."/>
            <person name="Copeland A."/>
            <person name="Lapidus A."/>
            <person name="Cheng J.-F."/>
            <person name="Bruce D."/>
            <person name="Goodwin L."/>
            <person name="Pitluck S."/>
            <person name="Chertkov O."/>
            <person name="Detter J.C."/>
            <person name="Han C."/>
            <person name="Tapia R."/>
            <person name="Land M."/>
            <person name="Hauser L."/>
            <person name="Chang Y.-J."/>
            <person name="Jeffries C."/>
            <person name="Kyrpides N."/>
            <person name="Ivanova N."/>
            <person name="Mikhailova N."/>
            <person name="Mouttaki H."/>
            <person name="Lin L."/>
            <person name="Zhou J."/>
            <person name="Hemme C.L."/>
            <person name="Woyke T."/>
        </authorList>
    </citation>
    <scope>NUCLEOTIDE SEQUENCE [LARGE SCALE GENOMIC DNA]</scope>
    <source>
        <strain evidence="11">WM1</strain>
    </source>
</reference>
<protein>
    <recommendedName>
        <fullName evidence="3">histidine kinase</fullName>
        <ecNumber evidence="3">2.7.13.3</ecNumber>
    </recommendedName>
</protein>
<keyword evidence="4" id="KW-0597">Phosphoprotein</keyword>
<evidence type="ECO:0000256" key="3">
    <source>
        <dbReference type="ARBA" id="ARBA00012438"/>
    </source>
</evidence>
<evidence type="ECO:0000256" key="4">
    <source>
        <dbReference type="ARBA" id="ARBA00022553"/>
    </source>
</evidence>
<dbReference type="KEGG" id="csh:Closa_2427"/>
<comment type="catalytic activity">
    <reaction evidence="1">
        <text>ATP + protein L-histidine = ADP + protein N-phospho-L-histidine.</text>
        <dbReference type="EC" id="2.7.13.3"/>
    </reaction>
</comment>
<dbReference type="Pfam" id="PF02518">
    <property type="entry name" value="HATPase_c"/>
    <property type="match status" value="1"/>
</dbReference>
<organism evidence="11 12">
    <name type="scientific">Lacrimispora saccharolytica (strain ATCC 35040 / DSM 2544 / NRCC 2533 / WM1)</name>
    <name type="common">Clostridium saccharolyticum</name>
    <dbReference type="NCBI Taxonomy" id="610130"/>
    <lineage>
        <taxon>Bacteria</taxon>
        <taxon>Bacillati</taxon>
        <taxon>Bacillota</taxon>
        <taxon>Clostridia</taxon>
        <taxon>Lachnospirales</taxon>
        <taxon>Lachnospiraceae</taxon>
        <taxon>Lacrimispora</taxon>
    </lineage>
</organism>
<dbReference type="GO" id="GO:0016020">
    <property type="term" value="C:membrane"/>
    <property type="evidence" value="ECO:0007669"/>
    <property type="project" value="UniProtKB-SubCell"/>
</dbReference>
<dbReference type="InterPro" id="IPR003660">
    <property type="entry name" value="HAMP_dom"/>
</dbReference>
<dbReference type="Gene3D" id="6.10.340.10">
    <property type="match status" value="1"/>
</dbReference>
<dbReference type="eggNOG" id="COG2972">
    <property type="taxonomic scope" value="Bacteria"/>
</dbReference>
<evidence type="ECO:0000256" key="7">
    <source>
        <dbReference type="ARBA" id="ARBA00023012"/>
    </source>
</evidence>
<evidence type="ECO:0000259" key="9">
    <source>
        <dbReference type="PROSITE" id="PS50109"/>
    </source>
</evidence>
<dbReference type="GO" id="GO:0000155">
    <property type="term" value="F:phosphorelay sensor kinase activity"/>
    <property type="evidence" value="ECO:0007669"/>
    <property type="project" value="InterPro"/>
</dbReference>
<dbReference type="InterPro" id="IPR010559">
    <property type="entry name" value="Sig_transdc_His_kin_internal"/>
</dbReference>
<dbReference type="PANTHER" id="PTHR34220">
    <property type="entry name" value="SENSOR HISTIDINE KINASE YPDA"/>
    <property type="match status" value="1"/>
</dbReference>
<dbReference type="InterPro" id="IPR036890">
    <property type="entry name" value="HATPase_C_sf"/>
</dbReference>
<dbReference type="InterPro" id="IPR005467">
    <property type="entry name" value="His_kinase_dom"/>
</dbReference>
<dbReference type="SMART" id="SM00387">
    <property type="entry name" value="HATPase_c"/>
    <property type="match status" value="1"/>
</dbReference>
<dbReference type="Pfam" id="PF06580">
    <property type="entry name" value="His_kinase"/>
    <property type="match status" value="1"/>
</dbReference>
<dbReference type="PaxDb" id="610130-Closa_2427"/>
<dbReference type="InterPro" id="IPR003594">
    <property type="entry name" value="HATPase_dom"/>
</dbReference>
<dbReference type="EC" id="2.7.13.3" evidence="3"/>
<evidence type="ECO:0000313" key="12">
    <source>
        <dbReference type="Proteomes" id="UP000001662"/>
    </source>
</evidence>
<evidence type="ECO:0000256" key="8">
    <source>
        <dbReference type="SAM" id="Phobius"/>
    </source>
</evidence>
<dbReference type="Pfam" id="PF00672">
    <property type="entry name" value="HAMP"/>
    <property type="match status" value="1"/>
</dbReference>
<evidence type="ECO:0000256" key="6">
    <source>
        <dbReference type="ARBA" id="ARBA00022777"/>
    </source>
</evidence>
<keyword evidence="12" id="KW-1185">Reference proteome</keyword>
<keyword evidence="7" id="KW-0902">Two-component regulatory system</keyword>
<evidence type="ECO:0000256" key="1">
    <source>
        <dbReference type="ARBA" id="ARBA00000085"/>
    </source>
</evidence>
<keyword evidence="8" id="KW-1133">Transmembrane helix</keyword>